<name>A0A0F6Y0I9_BRELA</name>
<sequence length="119" mass="13610">MFKQLHCLAIYTKDLESAILFYEKMGLVKKWEAEQIPGKPWKLVGMGFGEGHAELVLKNNPELHFIEPEIFVEDVTGFYEQWKDDPSIQWFRPPFSNSLGGHVAIMEAPDGNVFVLIGK</sequence>
<dbReference type="InterPro" id="IPR029068">
    <property type="entry name" value="Glyas_Bleomycin-R_OHBP_Dase"/>
</dbReference>
<dbReference type="SUPFAM" id="SSF54593">
    <property type="entry name" value="Glyoxalase/Bleomycin resistance protein/Dihydroxybiphenyl dioxygenase"/>
    <property type="match status" value="1"/>
</dbReference>
<dbReference type="Pfam" id="PF00903">
    <property type="entry name" value="Glyoxalase"/>
    <property type="match status" value="1"/>
</dbReference>
<evidence type="ECO:0000259" key="1">
    <source>
        <dbReference type="PROSITE" id="PS51819"/>
    </source>
</evidence>
<feature type="domain" description="VOC" evidence="1">
    <location>
        <begin position="4"/>
        <end position="119"/>
    </location>
</feature>
<keyword evidence="2" id="KW-0614">Plasmid</keyword>
<gene>
    <name evidence="2" type="ORF">EX87_18315</name>
</gene>
<dbReference type="InterPro" id="IPR004360">
    <property type="entry name" value="Glyas_Fos-R_dOase_dom"/>
</dbReference>
<accession>A0A0F6Y0I9</accession>
<dbReference type="AlphaFoldDB" id="A0A0F6Y0I9"/>
<dbReference type="PROSITE" id="PS51819">
    <property type="entry name" value="VOC"/>
    <property type="match status" value="1"/>
</dbReference>
<dbReference type="InterPro" id="IPR037523">
    <property type="entry name" value="VOC_core"/>
</dbReference>
<proteinExistence type="predicted"/>
<reference evidence="2" key="1">
    <citation type="submission" date="2015-03" db="EMBL/GenBank/DDBJ databases">
        <title>MIGS Cultured Bacterial/Archaeal sample from Brevibacillus laterosporus.</title>
        <authorList>
            <person name="Zeng D."/>
            <person name="Zhu L."/>
            <person name="Dong G."/>
            <person name="Ye W."/>
            <person name="Ren D."/>
            <person name="Wu L."/>
            <person name="Xu J."/>
            <person name="Li G."/>
            <person name="Guo L."/>
        </authorList>
    </citation>
    <scope>NUCLEOTIDE SEQUENCE</scope>
    <source>
        <strain evidence="2">B9</strain>
        <plasmid evidence="2">unnamed2</plasmid>
    </source>
</reference>
<evidence type="ECO:0000313" key="2">
    <source>
        <dbReference type="EMBL" id="AKF95606.1"/>
    </source>
</evidence>
<organism evidence="2">
    <name type="scientific">Brevibacillus laterosporus</name>
    <name type="common">Bacillus laterosporus</name>
    <dbReference type="NCBI Taxonomy" id="1465"/>
    <lineage>
        <taxon>Bacteria</taxon>
        <taxon>Bacillati</taxon>
        <taxon>Bacillota</taxon>
        <taxon>Bacilli</taxon>
        <taxon>Bacillales</taxon>
        <taxon>Paenibacillaceae</taxon>
        <taxon>Brevibacillus</taxon>
    </lineage>
</organism>
<dbReference type="EMBL" id="CP011076">
    <property type="protein sequence ID" value="AKF95606.1"/>
    <property type="molecule type" value="Genomic_DNA"/>
</dbReference>
<protein>
    <submittedName>
        <fullName evidence="2">Glyoxalase</fullName>
    </submittedName>
</protein>
<dbReference type="RefSeq" id="WP_031414666.1">
    <property type="nucleotide sequence ID" value="NZ_CP011076.1"/>
</dbReference>
<geneLocation type="plasmid" evidence="2">
    <name>unnamed2</name>
</geneLocation>
<dbReference type="Gene3D" id="3.10.180.10">
    <property type="entry name" value="2,3-Dihydroxybiphenyl 1,2-Dioxygenase, domain 1"/>
    <property type="match status" value="1"/>
</dbReference>